<evidence type="ECO:0000256" key="2">
    <source>
        <dbReference type="ARBA" id="ARBA00022614"/>
    </source>
</evidence>
<dbReference type="PANTHER" id="PTHR36766:SF3">
    <property type="entry name" value="RPW8 DOMAIN-CONTAINING PROTEIN"/>
    <property type="match status" value="1"/>
</dbReference>
<reference evidence="9" key="1">
    <citation type="submission" date="2018-02" db="EMBL/GenBank/DDBJ databases">
        <authorList>
            <person name="Cohen D.B."/>
            <person name="Kent A.D."/>
        </authorList>
    </citation>
    <scope>NUCLEOTIDE SEQUENCE</scope>
</reference>
<feature type="compositionally biased region" description="Polar residues" evidence="7">
    <location>
        <begin position="1"/>
        <end position="13"/>
    </location>
</feature>
<dbReference type="Pfam" id="PF00931">
    <property type="entry name" value="NB-ARC"/>
    <property type="match status" value="1"/>
</dbReference>
<dbReference type="PRINTS" id="PR00364">
    <property type="entry name" value="DISEASERSIST"/>
</dbReference>
<dbReference type="InterPro" id="IPR027417">
    <property type="entry name" value="P-loop_NTPase"/>
</dbReference>
<dbReference type="GO" id="GO:0043531">
    <property type="term" value="F:ADP binding"/>
    <property type="evidence" value="ECO:0007669"/>
    <property type="project" value="InterPro"/>
</dbReference>
<evidence type="ECO:0000256" key="4">
    <source>
        <dbReference type="ARBA" id="ARBA00022741"/>
    </source>
</evidence>
<name>A0A2N9FY29_FAGSY</name>
<dbReference type="EMBL" id="OIVN01001280">
    <property type="protein sequence ID" value="SPC92123.1"/>
    <property type="molecule type" value="Genomic_DNA"/>
</dbReference>
<dbReference type="FunFam" id="3.80.10.10:FF:001428">
    <property type="entry name" value="Probable disease resistance protein At5g04720"/>
    <property type="match status" value="2"/>
</dbReference>
<dbReference type="GO" id="GO:0005524">
    <property type="term" value="F:ATP binding"/>
    <property type="evidence" value="ECO:0007669"/>
    <property type="project" value="UniProtKB-KW"/>
</dbReference>
<dbReference type="PANTHER" id="PTHR36766">
    <property type="entry name" value="PLANT BROAD-SPECTRUM MILDEW RESISTANCE PROTEIN RPW8"/>
    <property type="match status" value="1"/>
</dbReference>
<comment type="similarity">
    <text evidence="1">Belongs to the disease resistance NB-LRR family.</text>
</comment>
<dbReference type="Gene3D" id="3.80.10.10">
    <property type="entry name" value="Ribonuclease Inhibitor"/>
    <property type="match status" value="2"/>
</dbReference>
<evidence type="ECO:0000256" key="3">
    <source>
        <dbReference type="ARBA" id="ARBA00022737"/>
    </source>
</evidence>
<evidence type="ECO:0000313" key="9">
    <source>
        <dbReference type="EMBL" id="SPC92123.1"/>
    </source>
</evidence>
<evidence type="ECO:0000256" key="6">
    <source>
        <dbReference type="ARBA" id="ARBA00022840"/>
    </source>
</evidence>
<accession>A0A2N9FY29</accession>
<dbReference type="PROSITE" id="PS51153">
    <property type="entry name" value="RPW8"/>
    <property type="match status" value="2"/>
</dbReference>
<proteinExistence type="inferred from homology"/>
<dbReference type="InterPro" id="IPR032675">
    <property type="entry name" value="LRR_dom_sf"/>
</dbReference>
<feature type="domain" description="RPW8" evidence="8">
    <location>
        <begin position="1058"/>
        <end position="1213"/>
    </location>
</feature>
<dbReference type="Pfam" id="PF05659">
    <property type="entry name" value="RPW8"/>
    <property type="match status" value="2"/>
</dbReference>
<protein>
    <recommendedName>
        <fullName evidence="8">RPW8 domain-containing protein</fullName>
    </recommendedName>
</protein>
<evidence type="ECO:0000256" key="1">
    <source>
        <dbReference type="ARBA" id="ARBA00008894"/>
    </source>
</evidence>
<evidence type="ECO:0000256" key="7">
    <source>
        <dbReference type="SAM" id="MobiDB-lite"/>
    </source>
</evidence>
<evidence type="ECO:0000256" key="5">
    <source>
        <dbReference type="ARBA" id="ARBA00022821"/>
    </source>
</evidence>
<dbReference type="Gene3D" id="1.10.8.430">
    <property type="entry name" value="Helical domain of apoptotic protease-activating factors"/>
    <property type="match status" value="2"/>
</dbReference>
<dbReference type="SUPFAM" id="SSF52540">
    <property type="entry name" value="P-loop containing nucleoside triphosphate hydrolases"/>
    <property type="match status" value="3"/>
</dbReference>
<dbReference type="SUPFAM" id="SSF52058">
    <property type="entry name" value="L domain-like"/>
    <property type="match status" value="2"/>
</dbReference>
<dbReference type="InterPro" id="IPR042197">
    <property type="entry name" value="Apaf_helical"/>
</dbReference>
<evidence type="ECO:0000259" key="8">
    <source>
        <dbReference type="PROSITE" id="PS51153"/>
    </source>
</evidence>
<dbReference type="InterPro" id="IPR036388">
    <property type="entry name" value="WH-like_DNA-bd_sf"/>
</dbReference>
<feature type="region of interest" description="Disordered" evidence="7">
    <location>
        <begin position="1"/>
        <end position="23"/>
    </location>
</feature>
<feature type="domain" description="RPW8" evidence="8">
    <location>
        <begin position="132"/>
        <end position="281"/>
    </location>
</feature>
<sequence>MESKIAPSTNSDQPGIPINEDRIPHATGHSISLLFPGHSPSGSYSESYQKVPVLSYSISAIFPANTSETNSSYSDHRNSFSHSIQSYFPVYRSTSERSEESSSFSRFAECEEPSSSYEYDFSPTTIGLSGAVHIASGATLGAAFGESFAILHDTVKEVGRKALISKPILIRLKYTLDRLAPIVNDIEQLSKQLDSPEAETKGLIEEMKKGAKLVRKCLKIRLWNYVYYSNKLNKLDETILRFFQVDLQVQNTRNGLQVKNTRNGLRVKNTRNGLRVQNTRNGLRVKNTRNGLRVQNTRNGLQVQNTRNWLQVQNTRFGLLPTISETRGLSGVTPGVSCAVSKTREFIVGLDMPLKELKTLLLKEEVQLLLLTAPGGCGKTTLVQMLCQDEQIQEYDAARVGHIYSLARSKLSLFRDFSVAHVLREGNSVAHRLAKFARNVTGSQVWLEHVPSFLGQCLAFDVPVQFRIFEDNIFFVKVSQTPNVRVIVQDLFNYKGTQPKFQIQSDEDAIDQLPQLLDYIGPDPTLLILDDVWLGSESLPEKFKFDIPNYKILVTSRTAFPRFGFRYNLEPLNEVDAMKLFHHSLQDGTSDIPDDISEEDIKKIVRGCGGFPLALKVIGGSLRGQHPHVWKRRLMDLSDGQCFFNSETDMLLASLQKSLEFPKDKITIKECFMDLGAFPENERIPAAALIDMWAELYELDEYAAIANLLELTTQNLASLVMERKDTREVNSYFNEDFVTQNNILRELAVHQSSQEPIGQRSRLIMNISKKNLPKWWKEQKQLIKARLLSISIDKLFSWSWCNIQAPNVEVLVLNFHTKNYTLPEFVEKMDELKVLIVTNYGSFRAEISNFQLLGSLPNLRRIILEKVSISSICKTLVPLKSLEKISLFMCSIGRAFENSTIQVSDAFPNLTEISIDICNDMVELPVGLCDIVHLKKLSITNCHKLFALPEGTKNLVNLEVLRLRSCTDLLELPESIRSLHKLRILDISDCLSISKLPEYIGELCNLEELNMKGCLRLCNPLPKSTRDLKQLKLVKCDEERAKLWEPIKEFLTKLEYSLKVMSLVGGAVLGAAFGEVFAVLHDSVKEVVSKARMFKPILKRLKSTLDRIAPIVNDIEQLNKQLDRPEAETKSFIEDMKKGAKLVRKCSKIRWWNYFFKAYYSDKLCELDDAILRFCQVDLQVQGARNGLHILRTVISIHETMGSFRHVEAPGVSCAVSKPPDFTVGLDIPLKELKTLLLKKELQLLLLTAPGGCGKTTLVEMLCQDKQIQGTFEDNILFVKVSQTPNMMLIVQNLFSYKGIQPEFQIQTEEDAINQLPQLLDQIGSNPILLILDDVWLGSESLPEKFKFDIPNYKILVTSRTAFPRFEFTYNLKLLNEVDAMELFCNSASLQGASSNIPEEDIKKIVRGCGGFPLALKVIGASLRGQHPLVWKKRLMDWSDGQFFFNSDTDKLLDHLQKSLEFPKDKITIKECFMDLGSFPEDQRIPVAALIDMWAELYELDEGGIHAIANLHELTTRNLASLVMSRKDASGVNIYFNEDFVTQHDILRELAMHQSSQEPIGQRSRLIMNISGNNLPKWWTEQKQLLINARLLSISTDELFSWSWCNIQAPKVEVLVLNFRTKNYTLPEFVEKMDKLKVLIVTNYGFFQAEISNFQLLGSLPNLKRIRLEKVSISSLCKTLVPLKNLKKISLFMCNIGKAFENCTIPVSDALPNLTEISIDYCNDLVELPDGLCDIVHLKKLCITNCHKLSTLPEGTGKLVNLEMLRLRSCTDLSELPESIRSLHKLSILDISDCLSISKLPKHIGELCKLKELNVKGCLRLRNPLPESTLDLDQLKLVICDEERSKLWEPIKEFLPELKVEVAEKDINLNWLPK</sequence>
<keyword evidence="4" id="KW-0547">Nucleotide-binding</keyword>
<dbReference type="InterPro" id="IPR002182">
    <property type="entry name" value="NB-ARC"/>
</dbReference>
<dbReference type="SMART" id="SM00382">
    <property type="entry name" value="AAA"/>
    <property type="match status" value="2"/>
</dbReference>
<keyword evidence="3" id="KW-0677">Repeat</keyword>
<dbReference type="InterPro" id="IPR008808">
    <property type="entry name" value="Powdery_mildew-R_dom"/>
</dbReference>
<gene>
    <name evidence="9" type="ORF">FSB_LOCUS20005</name>
</gene>
<dbReference type="Gene3D" id="3.40.50.300">
    <property type="entry name" value="P-loop containing nucleotide triphosphate hydrolases"/>
    <property type="match status" value="3"/>
</dbReference>
<organism evidence="9">
    <name type="scientific">Fagus sylvatica</name>
    <name type="common">Beechnut</name>
    <dbReference type="NCBI Taxonomy" id="28930"/>
    <lineage>
        <taxon>Eukaryota</taxon>
        <taxon>Viridiplantae</taxon>
        <taxon>Streptophyta</taxon>
        <taxon>Embryophyta</taxon>
        <taxon>Tracheophyta</taxon>
        <taxon>Spermatophyta</taxon>
        <taxon>Magnoliopsida</taxon>
        <taxon>eudicotyledons</taxon>
        <taxon>Gunneridae</taxon>
        <taxon>Pentapetalae</taxon>
        <taxon>rosids</taxon>
        <taxon>fabids</taxon>
        <taxon>Fagales</taxon>
        <taxon>Fagaceae</taxon>
        <taxon>Fagus</taxon>
    </lineage>
</organism>
<keyword evidence="2" id="KW-0433">Leucine-rich repeat</keyword>
<keyword evidence="5" id="KW-0611">Plant defense</keyword>
<dbReference type="InterPro" id="IPR003593">
    <property type="entry name" value="AAA+_ATPase"/>
</dbReference>
<dbReference type="GO" id="GO:0006952">
    <property type="term" value="P:defense response"/>
    <property type="evidence" value="ECO:0007669"/>
    <property type="project" value="UniProtKB-KW"/>
</dbReference>
<keyword evidence="6" id="KW-0067">ATP-binding</keyword>
<dbReference type="Gene3D" id="1.10.10.10">
    <property type="entry name" value="Winged helix-like DNA-binding domain superfamily/Winged helix DNA-binding domain"/>
    <property type="match status" value="2"/>
</dbReference>